<keyword evidence="3 6" id="KW-0812">Transmembrane</keyword>
<protein>
    <submittedName>
        <fullName evidence="8">DNA internalization-related competence protein ComEC/Rec2</fullName>
    </submittedName>
</protein>
<dbReference type="InterPro" id="IPR035681">
    <property type="entry name" value="ComA-like_MBL"/>
</dbReference>
<evidence type="ECO:0000256" key="4">
    <source>
        <dbReference type="ARBA" id="ARBA00022989"/>
    </source>
</evidence>
<feature type="transmembrane region" description="Helical" evidence="6">
    <location>
        <begin position="6"/>
        <end position="23"/>
    </location>
</feature>
<gene>
    <name evidence="8" type="ORF">IAC96_10295</name>
</gene>
<dbReference type="PANTHER" id="PTHR30619">
    <property type="entry name" value="DNA INTERNALIZATION/COMPETENCE PROTEIN COMEC/REC2"/>
    <property type="match status" value="1"/>
</dbReference>
<dbReference type="Pfam" id="PF03772">
    <property type="entry name" value="Competence"/>
    <property type="match status" value="1"/>
</dbReference>
<dbReference type="SUPFAM" id="SSF56281">
    <property type="entry name" value="Metallo-hydrolase/oxidoreductase"/>
    <property type="match status" value="1"/>
</dbReference>
<evidence type="ECO:0000313" key="9">
    <source>
        <dbReference type="Proteomes" id="UP000824201"/>
    </source>
</evidence>
<dbReference type="InterPro" id="IPR004477">
    <property type="entry name" value="ComEC_N"/>
</dbReference>
<feature type="transmembrane region" description="Helical" evidence="6">
    <location>
        <begin position="218"/>
        <end position="240"/>
    </location>
</feature>
<evidence type="ECO:0000256" key="2">
    <source>
        <dbReference type="ARBA" id="ARBA00022475"/>
    </source>
</evidence>
<keyword evidence="4 6" id="KW-1133">Transmembrane helix</keyword>
<feature type="transmembrane region" description="Helical" evidence="6">
    <location>
        <begin position="290"/>
        <end position="310"/>
    </location>
</feature>
<organism evidence="8 9">
    <name type="scientific">Candidatus Fimimorpha faecalis</name>
    <dbReference type="NCBI Taxonomy" id="2840824"/>
    <lineage>
        <taxon>Bacteria</taxon>
        <taxon>Bacillati</taxon>
        <taxon>Bacillota</taxon>
        <taxon>Clostridia</taxon>
        <taxon>Eubacteriales</taxon>
        <taxon>Candidatus Fimimorpha</taxon>
    </lineage>
</organism>
<dbReference type="InterPro" id="IPR004797">
    <property type="entry name" value="Competence_ComEC/Rec2"/>
</dbReference>
<comment type="caution">
    <text evidence="8">The sequence shown here is derived from an EMBL/GenBank/DDBJ whole genome shotgun (WGS) entry which is preliminary data.</text>
</comment>
<proteinExistence type="predicted"/>
<name>A0A9D1EFQ8_9FIRM</name>
<dbReference type="SMART" id="SM00849">
    <property type="entry name" value="Lactamase_B"/>
    <property type="match status" value="1"/>
</dbReference>
<dbReference type="PANTHER" id="PTHR30619:SF7">
    <property type="entry name" value="BETA-LACTAMASE DOMAIN PROTEIN"/>
    <property type="match status" value="1"/>
</dbReference>
<dbReference type="InterPro" id="IPR036866">
    <property type="entry name" value="RibonucZ/Hydroxyglut_hydro"/>
</dbReference>
<feature type="transmembrane region" description="Helical" evidence="6">
    <location>
        <begin position="484"/>
        <end position="501"/>
    </location>
</feature>
<feature type="transmembrane region" description="Helical" evidence="6">
    <location>
        <begin position="316"/>
        <end position="335"/>
    </location>
</feature>
<sequence length="761" mass="86375">MAWWNSVAGCFVLIAAQFILLQNKRKHRIWLLLPFIAWIGFIQTKHAMQFDQLEQTILKTEADFSVLLQGEVQWIEKTASSWKVELTKIIVKERSESDSYGNCIVYMEEEPDLQIGNRIQIQGEMELFEQASNPGMYDQRAYYRAQNIRYYVWAKQWEIVNARINFIPNQIYQFRCQLAKILEMVAKQEDVGIMQAVALGEKSELDAELKELYQEYGIAHILAVSGLHISCVGMLLYQLLRRITGSLKISGWISAVFVIGYIILTGSNVSAIRAGVMFILSLIAKQKGKVYDMPSSLSTAVIIILLQYPLQLFQVGFLLSVTTVSGIAIVAPAIYEGEVHSKWWKGLVISCSIQYSSLPVLLWSFFSYPLYSMLLNALVLPFTSVLLFSAGVGSMLGLYWISAAVFLIGSGHFVLLYYRVLCEMFARIPGSVQMIGRASWWQILIYLTIFLSSVCFLEKKADKRRKNGYGIIKPEKRVNSRKEIAAGMELIFLLVAGLFLLKPIHSNELNITVLDVGQGDCSFISFPDGTTMLIDGGSTTENKVGTYRIKPFLYSQGVRELDYVVLTHPDSDHINGVLELLEHDSIEIKSLLLPNVDGMEQSYASILPLCETVIWMEKGMKWETEDVRLRCLHPAQGFLSEDSNDCSIVLQLQYGKFSMLFMGDLGAEQEQRLTDLQDTTILKAGHHGSKNSTSQQFLEKITPDHVILSYGENNSYGHPHKETMERLEKQNCSIWHTPKQGAIQIRVRPNNYYIYGYKNIK</sequence>
<evidence type="ECO:0000256" key="3">
    <source>
        <dbReference type="ARBA" id="ARBA00022692"/>
    </source>
</evidence>
<dbReference type="GO" id="GO:0030420">
    <property type="term" value="P:establishment of competence for transformation"/>
    <property type="evidence" value="ECO:0007669"/>
    <property type="project" value="InterPro"/>
</dbReference>
<dbReference type="Proteomes" id="UP000824201">
    <property type="component" value="Unassembled WGS sequence"/>
</dbReference>
<keyword evidence="5 6" id="KW-0472">Membrane</keyword>
<evidence type="ECO:0000256" key="5">
    <source>
        <dbReference type="ARBA" id="ARBA00023136"/>
    </source>
</evidence>
<dbReference type="EMBL" id="DVHN01000133">
    <property type="protein sequence ID" value="HIR89330.1"/>
    <property type="molecule type" value="Genomic_DNA"/>
</dbReference>
<feature type="transmembrane region" description="Helical" evidence="6">
    <location>
        <begin position="252"/>
        <end position="283"/>
    </location>
</feature>
<dbReference type="InterPro" id="IPR001279">
    <property type="entry name" value="Metallo-B-lactamas"/>
</dbReference>
<dbReference type="InterPro" id="IPR052159">
    <property type="entry name" value="Competence_DNA_uptake"/>
</dbReference>
<reference evidence="8" key="2">
    <citation type="journal article" date="2021" name="PeerJ">
        <title>Extensive microbial diversity within the chicken gut microbiome revealed by metagenomics and culture.</title>
        <authorList>
            <person name="Gilroy R."/>
            <person name="Ravi A."/>
            <person name="Getino M."/>
            <person name="Pursley I."/>
            <person name="Horton D.L."/>
            <person name="Alikhan N.F."/>
            <person name="Baker D."/>
            <person name="Gharbi K."/>
            <person name="Hall N."/>
            <person name="Watson M."/>
            <person name="Adriaenssens E.M."/>
            <person name="Foster-Nyarko E."/>
            <person name="Jarju S."/>
            <person name="Secka A."/>
            <person name="Antonio M."/>
            <person name="Oren A."/>
            <person name="Chaudhuri R.R."/>
            <person name="La Ragione R."/>
            <person name="Hildebrand F."/>
            <person name="Pallen M.J."/>
        </authorList>
    </citation>
    <scope>NUCLEOTIDE SEQUENCE</scope>
    <source>
        <strain evidence="8">ChiW13-3771</strain>
    </source>
</reference>
<reference evidence="8" key="1">
    <citation type="submission" date="2020-10" db="EMBL/GenBank/DDBJ databases">
        <authorList>
            <person name="Gilroy R."/>
        </authorList>
    </citation>
    <scope>NUCLEOTIDE SEQUENCE</scope>
    <source>
        <strain evidence="8">ChiW13-3771</strain>
    </source>
</reference>
<dbReference type="AlphaFoldDB" id="A0A9D1EFQ8"/>
<evidence type="ECO:0000259" key="7">
    <source>
        <dbReference type="SMART" id="SM00849"/>
    </source>
</evidence>
<dbReference type="Gene3D" id="3.60.15.10">
    <property type="entry name" value="Ribonuclease Z/Hydroxyacylglutathione hydrolase-like"/>
    <property type="match status" value="1"/>
</dbReference>
<dbReference type="GO" id="GO:0005886">
    <property type="term" value="C:plasma membrane"/>
    <property type="evidence" value="ECO:0007669"/>
    <property type="project" value="UniProtKB-SubCell"/>
</dbReference>
<feature type="transmembrane region" description="Helical" evidence="6">
    <location>
        <begin position="372"/>
        <end position="390"/>
    </location>
</feature>
<dbReference type="Pfam" id="PF00753">
    <property type="entry name" value="Lactamase_B"/>
    <property type="match status" value="1"/>
</dbReference>
<dbReference type="NCBIfam" id="TIGR00360">
    <property type="entry name" value="ComEC_N-term"/>
    <property type="match status" value="1"/>
</dbReference>
<evidence type="ECO:0000256" key="6">
    <source>
        <dbReference type="SAM" id="Phobius"/>
    </source>
</evidence>
<dbReference type="InterPro" id="IPR025405">
    <property type="entry name" value="DUF4131"/>
</dbReference>
<keyword evidence="2" id="KW-1003">Cell membrane</keyword>
<feature type="transmembrane region" description="Helical" evidence="6">
    <location>
        <begin position="347"/>
        <end position="366"/>
    </location>
</feature>
<dbReference type="CDD" id="cd07731">
    <property type="entry name" value="ComA-like_MBL-fold"/>
    <property type="match status" value="1"/>
</dbReference>
<dbReference type="Pfam" id="PF13567">
    <property type="entry name" value="DUF4131"/>
    <property type="match status" value="1"/>
</dbReference>
<evidence type="ECO:0000313" key="8">
    <source>
        <dbReference type="EMBL" id="HIR89330.1"/>
    </source>
</evidence>
<comment type="subcellular location">
    <subcellularLocation>
        <location evidence="1">Cell membrane</location>
        <topology evidence="1">Multi-pass membrane protein</topology>
    </subcellularLocation>
</comment>
<accession>A0A9D1EFQ8</accession>
<feature type="transmembrane region" description="Helical" evidence="6">
    <location>
        <begin position="438"/>
        <end position="457"/>
    </location>
</feature>
<feature type="transmembrane region" description="Helical" evidence="6">
    <location>
        <begin position="397"/>
        <end position="418"/>
    </location>
</feature>
<evidence type="ECO:0000256" key="1">
    <source>
        <dbReference type="ARBA" id="ARBA00004651"/>
    </source>
</evidence>
<feature type="domain" description="Metallo-beta-lactamase" evidence="7">
    <location>
        <begin position="518"/>
        <end position="710"/>
    </location>
</feature>
<dbReference type="NCBIfam" id="TIGR00361">
    <property type="entry name" value="ComEC_Rec2"/>
    <property type="match status" value="1"/>
</dbReference>